<accession>A0AAF1ATE9</accession>
<evidence type="ECO:0000256" key="1">
    <source>
        <dbReference type="SAM" id="MobiDB-lite"/>
    </source>
</evidence>
<dbReference type="Proteomes" id="UP000077755">
    <property type="component" value="Chromosome 3"/>
</dbReference>
<keyword evidence="4" id="KW-1185">Reference proteome</keyword>
<dbReference type="GO" id="GO:0046983">
    <property type="term" value="F:protein dimerization activity"/>
    <property type="evidence" value="ECO:0007669"/>
    <property type="project" value="InterPro"/>
</dbReference>
<dbReference type="InterPro" id="IPR008906">
    <property type="entry name" value="HATC_C_dom"/>
</dbReference>
<reference evidence="3" key="1">
    <citation type="journal article" date="2016" name="Nat. Genet.">
        <title>A high-quality carrot genome assembly provides new insights into carotenoid accumulation and asterid genome evolution.</title>
        <authorList>
            <person name="Iorizzo M."/>
            <person name="Ellison S."/>
            <person name="Senalik D."/>
            <person name="Zeng P."/>
            <person name="Satapoomin P."/>
            <person name="Huang J."/>
            <person name="Bowman M."/>
            <person name="Iovene M."/>
            <person name="Sanseverino W."/>
            <person name="Cavagnaro P."/>
            <person name="Yildiz M."/>
            <person name="Macko-Podgorni A."/>
            <person name="Moranska E."/>
            <person name="Grzebelus E."/>
            <person name="Grzebelus D."/>
            <person name="Ashrafi H."/>
            <person name="Zheng Z."/>
            <person name="Cheng S."/>
            <person name="Spooner D."/>
            <person name="Van Deynze A."/>
            <person name="Simon P."/>
        </authorList>
    </citation>
    <scope>NUCLEOTIDE SEQUENCE</scope>
    <source>
        <tissue evidence="3">Leaf</tissue>
    </source>
</reference>
<feature type="region of interest" description="Disordered" evidence="1">
    <location>
        <begin position="107"/>
        <end position="132"/>
    </location>
</feature>
<evidence type="ECO:0000313" key="4">
    <source>
        <dbReference type="Proteomes" id="UP000077755"/>
    </source>
</evidence>
<dbReference type="SUPFAM" id="SSF53098">
    <property type="entry name" value="Ribonuclease H-like"/>
    <property type="match status" value="1"/>
</dbReference>
<gene>
    <name evidence="3" type="ORF">DCAR_0313975</name>
</gene>
<protein>
    <recommendedName>
        <fullName evidence="2">HAT C-terminal dimerisation domain-containing protein</fullName>
    </recommendedName>
</protein>
<organism evidence="3 4">
    <name type="scientific">Daucus carota subsp. sativus</name>
    <name type="common">Carrot</name>
    <dbReference type="NCBI Taxonomy" id="79200"/>
    <lineage>
        <taxon>Eukaryota</taxon>
        <taxon>Viridiplantae</taxon>
        <taxon>Streptophyta</taxon>
        <taxon>Embryophyta</taxon>
        <taxon>Tracheophyta</taxon>
        <taxon>Spermatophyta</taxon>
        <taxon>Magnoliopsida</taxon>
        <taxon>eudicotyledons</taxon>
        <taxon>Gunneridae</taxon>
        <taxon>Pentapetalae</taxon>
        <taxon>asterids</taxon>
        <taxon>campanulids</taxon>
        <taxon>Apiales</taxon>
        <taxon>Apiaceae</taxon>
        <taxon>Apioideae</taxon>
        <taxon>Scandiceae</taxon>
        <taxon>Daucinae</taxon>
        <taxon>Daucus</taxon>
        <taxon>Daucus sect. Daucus</taxon>
    </lineage>
</organism>
<evidence type="ECO:0000259" key="2">
    <source>
        <dbReference type="Pfam" id="PF05699"/>
    </source>
</evidence>
<sequence length="166" mass="18932">MARSKDADKFDIVAWWTNYGSETPNLQKMALKIVSLTSSSSGCERNWSAFEGFHTKKRNRLDAERLNNLVYVQFNAKLANKKSKMKDKFDMLVASDASKAQGWIVEGADDDELSDDSTVTAEEGSTLPTATRKAFRELHEEDFESDDEDNDDDVIIEEEEDYVDQW</sequence>
<dbReference type="Pfam" id="PF05699">
    <property type="entry name" value="Dimer_Tnp_hAT"/>
    <property type="match status" value="1"/>
</dbReference>
<reference evidence="3" key="2">
    <citation type="submission" date="2022-03" db="EMBL/GenBank/DDBJ databases">
        <title>Draft title - Genomic analysis of global carrot germplasm unveils the trajectory of domestication and the origin of high carotenoid orange carrot.</title>
        <authorList>
            <person name="Iorizzo M."/>
            <person name="Ellison S."/>
            <person name="Senalik D."/>
            <person name="Macko-Podgorni A."/>
            <person name="Grzebelus D."/>
            <person name="Bostan H."/>
            <person name="Rolling W."/>
            <person name="Curaba J."/>
            <person name="Simon P."/>
        </authorList>
    </citation>
    <scope>NUCLEOTIDE SEQUENCE</scope>
    <source>
        <tissue evidence="3">Leaf</tissue>
    </source>
</reference>
<dbReference type="AlphaFoldDB" id="A0AAF1ATE9"/>
<feature type="domain" description="HAT C-terminal dimerisation" evidence="2">
    <location>
        <begin position="6"/>
        <end position="75"/>
    </location>
</feature>
<dbReference type="KEGG" id="dcr:108211770"/>
<name>A0AAF1ATE9_DAUCS</name>
<proteinExistence type="predicted"/>
<dbReference type="EMBL" id="CP093345">
    <property type="protein sequence ID" value="WOG94678.1"/>
    <property type="molecule type" value="Genomic_DNA"/>
</dbReference>
<dbReference type="InterPro" id="IPR012337">
    <property type="entry name" value="RNaseH-like_sf"/>
</dbReference>
<evidence type="ECO:0000313" key="3">
    <source>
        <dbReference type="EMBL" id="WOG94678.1"/>
    </source>
</evidence>